<comment type="caution">
    <text evidence="1">The sequence shown here is derived from an EMBL/GenBank/DDBJ whole genome shotgun (WGS) entry which is preliminary data.</text>
</comment>
<reference evidence="1 2" key="1">
    <citation type="submission" date="2019-08" db="EMBL/GenBank/DDBJ databases">
        <title>Pelomicrobium methylotrophicum gen. nov., sp. nov. a moderately thermophilic, facultatively anaerobic, lithoautotrophic and methylotrophic bacterium isolated from a terrestrial mud volcano.</title>
        <authorList>
            <person name="Slobodkina G.B."/>
            <person name="Merkel A.Y."/>
            <person name="Slobodkin A.I."/>
        </authorList>
    </citation>
    <scope>NUCLEOTIDE SEQUENCE [LARGE SCALE GENOMIC DNA]</scope>
    <source>
        <strain evidence="1 2">SM250</strain>
    </source>
</reference>
<keyword evidence="2" id="KW-1185">Reference proteome</keyword>
<dbReference type="InParanoid" id="A0A5C7EUB9"/>
<accession>A0A5C7EUB9</accession>
<sequence length="59" mass="7106">MDIQYDVRALMEAPLHVLKRAMLLLEEQIENRPPKARLNVLEARKKIIAREIDRREKKR</sequence>
<dbReference type="RefSeq" id="WP_147800018.1">
    <property type="nucleotide sequence ID" value="NZ_VPFL01000012.1"/>
</dbReference>
<proteinExistence type="predicted"/>
<name>A0A5C7EUB9_9PROT</name>
<dbReference type="EMBL" id="VPFL01000012">
    <property type="protein sequence ID" value="TXF11619.1"/>
    <property type="molecule type" value="Genomic_DNA"/>
</dbReference>
<gene>
    <name evidence="1" type="ORF">FR698_09780</name>
</gene>
<dbReference type="AlphaFoldDB" id="A0A5C7EUB9"/>
<organism evidence="1 2">
    <name type="scientific">Pelomicrobium methylotrophicum</name>
    <dbReference type="NCBI Taxonomy" id="2602750"/>
    <lineage>
        <taxon>Bacteria</taxon>
        <taxon>Pseudomonadati</taxon>
        <taxon>Pseudomonadota</taxon>
        <taxon>Hydrogenophilia</taxon>
        <taxon>Hydrogenophilia incertae sedis</taxon>
        <taxon>Pelomicrobium</taxon>
    </lineage>
</organism>
<protein>
    <submittedName>
        <fullName evidence="1">Uncharacterized protein</fullName>
    </submittedName>
</protein>
<evidence type="ECO:0000313" key="1">
    <source>
        <dbReference type="EMBL" id="TXF11619.1"/>
    </source>
</evidence>
<dbReference type="Proteomes" id="UP000321201">
    <property type="component" value="Unassembled WGS sequence"/>
</dbReference>
<evidence type="ECO:0000313" key="2">
    <source>
        <dbReference type="Proteomes" id="UP000321201"/>
    </source>
</evidence>